<keyword evidence="2" id="KW-1185">Reference proteome</keyword>
<evidence type="ECO:0000313" key="2">
    <source>
        <dbReference type="Proteomes" id="UP000499080"/>
    </source>
</evidence>
<comment type="caution">
    <text evidence="1">The sequence shown here is derived from an EMBL/GenBank/DDBJ whole genome shotgun (WGS) entry which is preliminary data.</text>
</comment>
<dbReference type="Proteomes" id="UP000499080">
    <property type="component" value="Unassembled WGS sequence"/>
</dbReference>
<evidence type="ECO:0000313" key="1">
    <source>
        <dbReference type="EMBL" id="GBL84716.1"/>
    </source>
</evidence>
<protein>
    <submittedName>
        <fullName evidence="1">Uncharacterized protein</fullName>
    </submittedName>
</protein>
<name>A0A4Y2B094_ARAVE</name>
<accession>A0A4Y2B094</accession>
<dbReference type="EMBL" id="BGPR01000038">
    <property type="protein sequence ID" value="GBL84716.1"/>
    <property type="molecule type" value="Genomic_DNA"/>
</dbReference>
<organism evidence="1 2">
    <name type="scientific">Araneus ventricosus</name>
    <name type="common">Orbweaver spider</name>
    <name type="synonym">Epeira ventricosa</name>
    <dbReference type="NCBI Taxonomy" id="182803"/>
    <lineage>
        <taxon>Eukaryota</taxon>
        <taxon>Metazoa</taxon>
        <taxon>Ecdysozoa</taxon>
        <taxon>Arthropoda</taxon>
        <taxon>Chelicerata</taxon>
        <taxon>Arachnida</taxon>
        <taxon>Araneae</taxon>
        <taxon>Araneomorphae</taxon>
        <taxon>Entelegynae</taxon>
        <taxon>Araneoidea</taxon>
        <taxon>Araneidae</taxon>
        <taxon>Araneus</taxon>
    </lineage>
</organism>
<proteinExistence type="predicted"/>
<gene>
    <name evidence="1" type="ORF">AVEN_191160_1</name>
</gene>
<sequence>MREKHNFTAHLSAIKNKILLLYQGLREVTGPSWGLNKNIDYLVEKVILHGAAAWDLTSQYDNRLLSSIQRMILLSISGAYNTIPTAALQVIEGLVSLHIKAKHEATLVRVS</sequence>
<dbReference type="AlphaFoldDB" id="A0A4Y2B094"/>
<dbReference type="OrthoDB" id="6515318at2759"/>
<reference evidence="1 2" key="1">
    <citation type="journal article" date="2019" name="Sci. Rep.">
        <title>Orb-weaving spider Araneus ventricosus genome elucidates the spidroin gene catalogue.</title>
        <authorList>
            <person name="Kono N."/>
            <person name="Nakamura H."/>
            <person name="Ohtoshi R."/>
            <person name="Moran D.A.P."/>
            <person name="Shinohara A."/>
            <person name="Yoshida Y."/>
            <person name="Fujiwara M."/>
            <person name="Mori M."/>
            <person name="Tomita M."/>
            <person name="Arakawa K."/>
        </authorList>
    </citation>
    <scope>NUCLEOTIDE SEQUENCE [LARGE SCALE GENOMIC DNA]</scope>
</reference>